<dbReference type="PANTHER" id="PTHR42921">
    <property type="entry name" value="ACETOACETYL-COA SYNTHETASE"/>
    <property type="match status" value="1"/>
</dbReference>
<evidence type="ECO:0000313" key="1">
    <source>
        <dbReference type="EMBL" id="KAJ5371481.1"/>
    </source>
</evidence>
<accession>A0A9W9S3T4</accession>
<dbReference type="Gene3D" id="3.40.50.12780">
    <property type="entry name" value="N-terminal domain of ligase-like"/>
    <property type="match status" value="1"/>
</dbReference>
<sequence length="249" mass="27408">MVLSESLFEWFYDKGFPSHTLLVNISGGTDIAGCFALKNPISPLYTGGFQGPSLGISIAAFEQGDKGGKKYFNAYFARYDNVWTQGDFITMNPKTGQVTFFGRSDGVLNPSGVRFGSAEIYNVIDTQFTEKVADSICVGQRRPIDTDKSVILLILMRPGFQFSVELADHIKEAIRKALSARHVPKYIFETPAIPVWSSVPPLEALPDFIPPTGDGELEKSRAPYQAGRAWKKGQALGHFVESGKSFLLQ</sequence>
<dbReference type="PANTHER" id="PTHR42921:SF4">
    <property type="entry name" value="ACETOACETYL-COA SYNTHASE (AFU_ORTHOLOGUE AFUA_8G04770)"/>
    <property type="match status" value="1"/>
</dbReference>
<name>A0A9W9S3T4_9EURO</name>
<gene>
    <name evidence="1" type="ORF">N7496_007573</name>
</gene>
<organism evidence="1 2">
    <name type="scientific">Penicillium cataractarum</name>
    <dbReference type="NCBI Taxonomy" id="2100454"/>
    <lineage>
        <taxon>Eukaryota</taxon>
        <taxon>Fungi</taxon>
        <taxon>Dikarya</taxon>
        <taxon>Ascomycota</taxon>
        <taxon>Pezizomycotina</taxon>
        <taxon>Eurotiomycetes</taxon>
        <taxon>Eurotiomycetidae</taxon>
        <taxon>Eurotiales</taxon>
        <taxon>Aspergillaceae</taxon>
        <taxon>Penicillium</taxon>
    </lineage>
</organism>
<dbReference type="AlphaFoldDB" id="A0A9W9S3T4"/>
<proteinExistence type="predicted"/>
<evidence type="ECO:0000313" key="2">
    <source>
        <dbReference type="Proteomes" id="UP001147782"/>
    </source>
</evidence>
<dbReference type="OrthoDB" id="10253869at2759"/>
<dbReference type="SUPFAM" id="SSF56801">
    <property type="entry name" value="Acetyl-CoA synthetase-like"/>
    <property type="match status" value="1"/>
</dbReference>
<dbReference type="GeneID" id="81439681"/>
<dbReference type="RefSeq" id="XP_056555915.1">
    <property type="nucleotide sequence ID" value="XM_056700502.1"/>
</dbReference>
<dbReference type="EMBL" id="JAPZBS010000005">
    <property type="protein sequence ID" value="KAJ5371481.1"/>
    <property type="molecule type" value="Genomic_DNA"/>
</dbReference>
<dbReference type="InterPro" id="IPR045851">
    <property type="entry name" value="AMP-bd_C_sf"/>
</dbReference>
<keyword evidence="2" id="KW-1185">Reference proteome</keyword>
<reference evidence="1" key="2">
    <citation type="journal article" date="2023" name="IMA Fungus">
        <title>Comparative genomic study of the Penicillium genus elucidates a diverse pangenome and 15 lateral gene transfer events.</title>
        <authorList>
            <person name="Petersen C."/>
            <person name="Sorensen T."/>
            <person name="Nielsen M.R."/>
            <person name="Sondergaard T.E."/>
            <person name="Sorensen J.L."/>
            <person name="Fitzpatrick D.A."/>
            <person name="Frisvad J.C."/>
            <person name="Nielsen K.L."/>
        </authorList>
    </citation>
    <scope>NUCLEOTIDE SEQUENCE</scope>
    <source>
        <strain evidence="1">IBT 29864</strain>
    </source>
</reference>
<dbReference type="InterPro" id="IPR042099">
    <property type="entry name" value="ANL_N_sf"/>
</dbReference>
<dbReference type="GO" id="GO:0030729">
    <property type="term" value="F:acetoacetate-CoA ligase activity"/>
    <property type="evidence" value="ECO:0007669"/>
    <property type="project" value="TreeGrafter"/>
</dbReference>
<dbReference type="Gene3D" id="3.30.300.30">
    <property type="match status" value="1"/>
</dbReference>
<protein>
    <submittedName>
        <fullName evidence="1">Acetoacetyl-CoA synthetase</fullName>
    </submittedName>
</protein>
<comment type="caution">
    <text evidence="1">The sequence shown here is derived from an EMBL/GenBank/DDBJ whole genome shotgun (WGS) entry which is preliminary data.</text>
</comment>
<reference evidence="1" key="1">
    <citation type="submission" date="2022-11" db="EMBL/GenBank/DDBJ databases">
        <authorList>
            <person name="Petersen C."/>
        </authorList>
    </citation>
    <scope>NUCLEOTIDE SEQUENCE</scope>
    <source>
        <strain evidence="1">IBT 29864</strain>
    </source>
</reference>
<dbReference type="Proteomes" id="UP001147782">
    <property type="component" value="Unassembled WGS sequence"/>
</dbReference>